<sequence length="205" mass="22702">MTMVGSDRNGNRAALTFGTSALLVLAVLVVVCKDAMGPLSLFEWDTGNDPIVPGRSVRIEGKDPDDPFYQGSSTTSSLKAYRDCPMCAGTKAEHKYLRMLEEARSQMLSLRANGQGGSTKPETQVLALRGPKNVLNKVLERTSAEIQKDALSYKSIAQQRQKARAEVRLLMKKKTELDSEVKEVQRDMERIAKRQEATVDTLKAR</sequence>
<organism evidence="2">
    <name type="scientific">Guillardia theta (strain CCMP2712)</name>
    <name type="common">Cryptophyte</name>
    <dbReference type="NCBI Taxonomy" id="905079"/>
    <lineage>
        <taxon>Eukaryota</taxon>
        <taxon>Cryptophyceae</taxon>
        <taxon>Pyrenomonadales</taxon>
        <taxon>Geminigeraceae</taxon>
        <taxon>Guillardia</taxon>
    </lineage>
</organism>
<gene>
    <name evidence="2" type="ORF">GUITHDRAFT_134296</name>
</gene>
<dbReference type="AlphaFoldDB" id="L1JV69"/>
<keyword evidence="1" id="KW-0175">Coiled coil</keyword>
<dbReference type="RefSeq" id="XP_005838968.1">
    <property type="nucleotide sequence ID" value="XM_005838911.1"/>
</dbReference>
<dbReference type="EMBL" id="JH992974">
    <property type="protein sequence ID" value="EKX51988.1"/>
    <property type="molecule type" value="Genomic_DNA"/>
</dbReference>
<dbReference type="EnsemblProtists" id="EKX51988">
    <property type="protein sequence ID" value="EKX51988"/>
    <property type="gene ID" value="GUITHDRAFT_134296"/>
</dbReference>
<accession>L1JV69</accession>
<reference evidence="3" key="3">
    <citation type="submission" date="2015-06" db="UniProtKB">
        <authorList>
            <consortium name="EnsemblProtists"/>
        </authorList>
    </citation>
    <scope>IDENTIFICATION</scope>
</reference>
<protein>
    <submittedName>
        <fullName evidence="2 3">Uncharacterized protein</fullName>
    </submittedName>
</protein>
<dbReference type="PaxDb" id="55529-EKX51988"/>
<reference evidence="4" key="2">
    <citation type="submission" date="2012-11" db="EMBL/GenBank/DDBJ databases">
        <authorList>
            <person name="Kuo A."/>
            <person name="Curtis B.A."/>
            <person name="Tanifuji G."/>
            <person name="Burki F."/>
            <person name="Gruber A."/>
            <person name="Irimia M."/>
            <person name="Maruyama S."/>
            <person name="Arias M.C."/>
            <person name="Ball S.G."/>
            <person name="Gile G.H."/>
            <person name="Hirakawa Y."/>
            <person name="Hopkins J.F."/>
            <person name="Rensing S.A."/>
            <person name="Schmutz J."/>
            <person name="Symeonidi A."/>
            <person name="Elias M."/>
            <person name="Eveleigh R.J."/>
            <person name="Herman E.K."/>
            <person name="Klute M.J."/>
            <person name="Nakayama T."/>
            <person name="Obornik M."/>
            <person name="Reyes-Prieto A."/>
            <person name="Armbrust E.V."/>
            <person name="Aves S.J."/>
            <person name="Beiko R.G."/>
            <person name="Coutinho P."/>
            <person name="Dacks J.B."/>
            <person name="Durnford D.G."/>
            <person name="Fast N.M."/>
            <person name="Green B.R."/>
            <person name="Grisdale C."/>
            <person name="Hempe F."/>
            <person name="Henrissat B."/>
            <person name="Hoppner M.P."/>
            <person name="Ishida K.-I."/>
            <person name="Kim E."/>
            <person name="Koreny L."/>
            <person name="Kroth P.G."/>
            <person name="Liu Y."/>
            <person name="Malik S.-B."/>
            <person name="Maier U.G."/>
            <person name="McRose D."/>
            <person name="Mock T."/>
            <person name="Neilson J.A."/>
            <person name="Onodera N.T."/>
            <person name="Poole A.M."/>
            <person name="Pritham E.J."/>
            <person name="Richards T.A."/>
            <person name="Rocap G."/>
            <person name="Roy S.W."/>
            <person name="Sarai C."/>
            <person name="Schaack S."/>
            <person name="Shirato S."/>
            <person name="Slamovits C.H."/>
            <person name="Spencer D.F."/>
            <person name="Suzuki S."/>
            <person name="Worden A.Z."/>
            <person name="Zauner S."/>
            <person name="Barry K."/>
            <person name="Bell C."/>
            <person name="Bharti A.K."/>
            <person name="Crow J.A."/>
            <person name="Grimwood J."/>
            <person name="Kramer R."/>
            <person name="Lindquist E."/>
            <person name="Lucas S."/>
            <person name="Salamov A."/>
            <person name="McFadden G.I."/>
            <person name="Lane C.E."/>
            <person name="Keeling P.J."/>
            <person name="Gray M.W."/>
            <person name="Grigoriev I.V."/>
            <person name="Archibald J.M."/>
        </authorList>
    </citation>
    <scope>NUCLEOTIDE SEQUENCE</scope>
    <source>
        <strain evidence="4">CCMP2712</strain>
    </source>
</reference>
<feature type="coiled-coil region" evidence="1">
    <location>
        <begin position="153"/>
        <end position="194"/>
    </location>
</feature>
<proteinExistence type="predicted"/>
<dbReference type="KEGG" id="gtt:GUITHDRAFT_134296"/>
<evidence type="ECO:0000256" key="1">
    <source>
        <dbReference type="SAM" id="Coils"/>
    </source>
</evidence>
<dbReference type="GeneID" id="17308438"/>
<evidence type="ECO:0000313" key="2">
    <source>
        <dbReference type="EMBL" id="EKX51988.1"/>
    </source>
</evidence>
<name>L1JV69_GUITC</name>
<dbReference type="HOGENOM" id="CLU_1339714_0_0_1"/>
<keyword evidence="4" id="KW-1185">Reference proteome</keyword>
<reference evidence="2 4" key="1">
    <citation type="journal article" date="2012" name="Nature">
        <title>Algal genomes reveal evolutionary mosaicism and the fate of nucleomorphs.</title>
        <authorList>
            <consortium name="DOE Joint Genome Institute"/>
            <person name="Curtis B.A."/>
            <person name="Tanifuji G."/>
            <person name="Burki F."/>
            <person name="Gruber A."/>
            <person name="Irimia M."/>
            <person name="Maruyama S."/>
            <person name="Arias M.C."/>
            <person name="Ball S.G."/>
            <person name="Gile G.H."/>
            <person name="Hirakawa Y."/>
            <person name="Hopkins J.F."/>
            <person name="Kuo A."/>
            <person name="Rensing S.A."/>
            <person name="Schmutz J."/>
            <person name="Symeonidi A."/>
            <person name="Elias M."/>
            <person name="Eveleigh R.J."/>
            <person name="Herman E.K."/>
            <person name="Klute M.J."/>
            <person name="Nakayama T."/>
            <person name="Obornik M."/>
            <person name="Reyes-Prieto A."/>
            <person name="Armbrust E.V."/>
            <person name="Aves S.J."/>
            <person name="Beiko R.G."/>
            <person name="Coutinho P."/>
            <person name="Dacks J.B."/>
            <person name="Durnford D.G."/>
            <person name="Fast N.M."/>
            <person name="Green B.R."/>
            <person name="Grisdale C.J."/>
            <person name="Hempel F."/>
            <person name="Henrissat B."/>
            <person name="Hoppner M.P."/>
            <person name="Ishida K."/>
            <person name="Kim E."/>
            <person name="Koreny L."/>
            <person name="Kroth P.G."/>
            <person name="Liu Y."/>
            <person name="Malik S.B."/>
            <person name="Maier U.G."/>
            <person name="McRose D."/>
            <person name="Mock T."/>
            <person name="Neilson J.A."/>
            <person name="Onodera N.T."/>
            <person name="Poole A.M."/>
            <person name="Pritham E.J."/>
            <person name="Richards T.A."/>
            <person name="Rocap G."/>
            <person name="Roy S.W."/>
            <person name="Sarai C."/>
            <person name="Schaack S."/>
            <person name="Shirato S."/>
            <person name="Slamovits C.H."/>
            <person name="Spencer D.F."/>
            <person name="Suzuki S."/>
            <person name="Worden A.Z."/>
            <person name="Zauner S."/>
            <person name="Barry K."/>
            <person name="Bell C."/>
            <person name="Bharti A.K."/>
            <person name="Crow J.A."/>
            <person name="Grimwood J."/>
            <person name="Kramer R."/>
            <person name="Lindquist E."/>
            <person name="Lucas S."/>
            <person name="Salamov A."/>
            <person name="McFadden G.I."/>
            <person name="Lane C.E."/>
            <person name="Keeling P.J."/>
            <person name="Gray M.W."/>
            <person name="Grigoriev I.V."/>
            <person name="Archibald J.M."/>
        </authorList>
    </citation>
    <scope>NUCLEOTIDE SEQUENCE</scope>
    <source>
        <strain evidence="2 4">CCMP2712</strain>
    </source>
</reference>
<evidence type="ECO:0000313" key="3">
    <source>
        <dbReference type="EnsemblProtists" id="EKX51988"/>
    </source>
</evidence>
<dbReference type="Proteomes" id="UP000011087">
    <property type="component" value="Unassembled WGS sequence"/>
</dbReference>
<evidence type="ECO:0000313" key="4">
    <source>
        <dbReference type="Proteomes" id="UP000011087"/>
    </source>
</evidence>